<accession>A0A1M6NV89</accession>
<organism evidence="2 3">
    <name type="scientific">Rubritalea squalenifaciens DSM 18772</name>
    <dbReference type="NCBI Taxonomy" id="1123071"/>
    <lineage>
        <taxon>Bacteria</taxon>
        <taxon>Pseudomonadati</taxon>
        <taxon>Verrucomicrobiota</taxon>
        <taxon>Verrucomicrobiia</taxon>
        <taxon>Verrucomicrobiales</taxon>
        <taxon>Rubritaleaceae</taxon>
        <taxon>Rubritalea</taxon>
    </lineage>
</organism>
<sequence length="234" mass="24100">MSVSVRIGSGENQTQNTMMQNKTTKGVSALFAVAMMGVTHGAVINLSDSLDNIGAYNVSQDLGVTITGDSAVYVVATMTFDAPLTSSDSFNIIEFGSTAGDTGHAGAGQGFGNTEFVISGAGKTLSGVTITPGVAHLVVLKVDQTTDLATLWIDPNLSLAEVGALQDATRTTGGYSDDISFVKARGGNSNNNTVDYTGISVYYGGDTPFAAIPEPSSSLMLGLCGIGLVLKRRR</sequence>
<keyword evidence="3" id="KW-1185">Reference proteome</keyword>
<dbReference type="EMBL" id="FQYR01000005">
    <property type="protein sequence ID" value="SHJ99590.1"/>
    <property type="molecule type" value="Genomic_DNA"/>
</dbReference>
<dbReference type="NCBIfam" id="TIGR02595">
    <property type="entry name" value="PEP_CTERM"/>
    <property type="match status" value="1"/>
</dbReference>
<reference evidence="2 3" key="1">
    <citation type="submission" date="2016-11" db="EMBL/GenBank/DDBJ databases">
        <authorList>
            <person name="Jaros S."/>
            <person name="Januszkiewicz K."/>
            <person name="Wedrychowicz H."/>
        </authorList>
    </citation>
    <scope>NUCLEOTIDE SEQUENCE [LARGE SCALE GENOMIC DNA]</scope>
    <source>
        <strain evidence="2 3">DSM 18772</strain>
    </source>
</reference>
<dbReference type="Pfam" id="PF07589">
    <property type="entry name" value="PEP-CTERM"/>
    <property type="match status" value="1"/>
</dbReference>
<dbReference type="InterPro" id="IPR013424">
    <property type="entry name" value="Ice-binding_C"/>
</dbReference>
<feature type="domain" description="Ice-binding protein C-terminal" evidence="1">
    <location>
        <begin position="211"/>
        <end position="233"/>
    </location>
</feature>
<dbReference type="Proteomes" id="UP000184510">
    <property type="component" value="Unassembled WGS sequence"/>
</dbReference>
<evidence type="ECO:0000313" key="2">
    <source>
        <dbReference type="EMBL" id="SHJ99590.1"/>
    </source>
</evidence>
<protein>
    <submittedName>
        <fullName evidence="2">PEP-CTERM protein-sorting domain-containing protein</fullName>
    </submittedName>
</protein>
<name>A0A1M6NV89_9BACT</name>
<dbReference type="InParanoid" id="A0A1M6NV89"/>
<evidence type="ECO:0000313" key="3">
    <source>
        <dbReference type="Proteomes" id="UP000184510"/>
    </source>
</evidence>
<dbReference type="STRING" id="1123071.SAMN02745181_2980"/>
<evidence type="ECO:0000259" key="1">
    <source>
        <dbReference type="Pfam" id="PF07589"/>
    </source>
</evidence>
<proteinExistence type="predicted"/>
<dbReference type="AlphaFoldDB" id="A0A1M6NV89"/>
<gene>
    <name evidence="2" type="ORF">SAMN02745181_2980</name>
</gene>